<dbReference type="GO" id="GO:0005524">
    <property type="term" value="F:ATP binding"/>
    <property type="evidence" value="ECO:0007669"/>
    <property type="project" value="UniProtKB-UniRule"/>
</dbReference>
<keyword evidence="4 9" id="KW-0547">Nucleotide-binding</keyword>
<dbReference type="SUPFAM" id="SSF56112">
    <property type="entry name" value="Protein kinase-like (PK-like)"/>
    <property type="match status" value="1"/>
</dbReference>
<evidence type="ECO:0000256" key="5">
    <source>
        <dbReference type="ARBA" id="ARBA00022777"/>
    </source>
</evidence>
<comment type="catalytic activity">
    <reaction evidence="8">
        <text>L-seryl-[protein] + ATP = O-phospho-L-seryl-[protein] + ADP + H(+)</text>
        <dbReference type="Rhea" id="RHEA:17989"/>
        <dbReference type="Rhea" id="RHEA-COMP:9863"/>
        <dbReference type="Rhea" id="RHEA-COMP:11604"/>
        <dbReference type="ChEBI" id="CHEBI:15378"/>
        <dbReference type="ChEBI" id="CHEBI:29999"/>
        <dbReference type="ChEBI" id="CHEBI:30616"/>
        <dbReference type="ChEBI" id="CHEBI:83421"/>
        <dbReference type="ChEBI" id="CHEBI:456216"/>
        <dbReference type="EC" id="2.7.11.1"/>
    </reaction>
</comment>
<keyword evidence="5" id="KW-0418">Kinase</keyword>
<evidence type="ECO:0000256" key="1">
    <source>
        <dbReference type="ARBA" id="ARBA00012513"/>
    </source>
</evidence>
<evidence type="ECO:0000256" key="9">
    <source>
        <dbReference type="PROSITE-ProRule" id="PRU10141"/>
    </source>
</evidence>
<dbReference type="Proteomes" id="UP000000226">
    <property type="component" value="Chromosome 11"/>
</dbReference>
<evidence type="ECO:0000256" key="2">
    <source>
        <dbReference type="ARBA" id="ARBA00022527"/>
    </source>
</evidence>
<dbReference type="Gene3D" id="1.10.510.10">
    <property type="entry name" value="Transferase(Phosphotransferase) domain 1"/>
    <property type="match status" value="1"/>
</dbReference>
<sequence length="349" mass="39401">MFEKILSFACVMGCCSCFGFIRTPNRQRQRSKPAINNNLSQEPLLDVDDDIEDEEGEDLYNDEVSNSSGDDADEETRPKRSEDILNFRVENGMVCRQFPVKDTHKVVRMEDENGNKMINEYIREYKIGSGSYGKVALYRSSVDGKHYAIKAFHKSHLLKLRVAPSETAMTDVLREVFIMKMVEHPNIVNLIEVIDDPESDNFYMVLEYVEGKWVCEGSGPACGLGEETARRYLRDIVSGLTYLHAHNIVHGDIKPDNLLITHHGTVKIGDFSVSQAVEDNKDELRRSPGTPVFTAPECILGLTYGGKAADTWAVGVTLYCMILGEYPFLGDTLQDTYDKSIILWYSPMI</sequence>
<keyword evidence="14" id="KW-1185">Reference proteome</keyword>
<gene>
    <name evidence="13" type="ORF">PHAVU_011G078300g</name>
</gene>
<dbReference type="Gramene" id="ESW04238">
    <property type="protein sequence ID" value="ESW04238"/>
    <property type="gene ID" value="PHAVU_011G078300g"/>
</dbReference>
<accession>V7AHB7</accession>
<evidence type="ECO:0000256" key="3">
    <source>
        <dbReference type="ARBA" id="ARBA00022679"/>
    </source>
</evidence>
<feature type="binding site" evidence="9">
    <location>
        <position position="150"/>
    </location>
    <ligand>
        <name>ATP</name>
        <dbReference type="ChEBI" id="CHEBI:30616"/>
    </ligand>
</feature>
<evidence type="ECO:0000256" key="7">
    <source>
        <dbReference type="ARBA" id="ARBA00047899"/>
    </source>
</evidence>
<evidence type="ECO:0000259" key="12">
    <source>
        <dbReference type="PROSITE" id="PS50011"/>
    </source>
</evidence>
<organism evidence="13 14">
    <name type="scientific">Phaseolus vulgaris</name>
    <name type="common">Kidney bean</name>
    <name type="synonym">French bean</name>
    <dbReference type="NCBI Taxonomy" id="3885"/>
    <lineage>
        <taxon>Eukaryota</taxon>
        <taxon>Viridiplantae</taxon>
        <taxon>Streptophyta</taxon>
        <taxon>Embryophyta</taxon>
        <taxon>Tracheophyta</taxon>
        <taxon>Spermatophyta</taxon>
        <taxon>Magnoliopsida</taxon>
        <taxon>eudicotyledons</taxon>
        <taxon>Gunneridae</taxon>
        <taxon>Pentapetalae</taxon>
        <taxon>rosids</taxon>
        <taxon>fabids</taxon>
        <taxon>Fabales</taxon>
        <taxon>Fabaceae</taxon>
        <taxon>Papilionoideae</taxon>
        <taxon>50 kb inversion clade</taxon>
        <taxon>NPAAA clade</taxon>
        <taxon>indigoferoid/millettioid clade</taxon>
        <taxon>Phaseoleae</taxon>
        <taxon>Phaseolus</taxon>
    </lineage>
</organism>
<dbReference type="SMART" id="SM00220">
    <property type="entry name" value="S_TKc"/>
    <property type="match status" value="1"/>
</dbReference>
<keyword evidence="6 9" id="KW-0067">ATP-binding</keyword>
<dbReference type="GO" id="GO:0004674">
    <property type="term" value="F:protein serine/threonine kinase activity"/>
    <property type="evidence" value="ECO:0007669"/>
    <property type="project" value="UniProtKB-KW"/>
</dbReference>
<dbReference type="InterPro" id="IPR008271">
    <property type="entry name" value="Ser/Thr_kinase_AS"/>
</dbReference>
<dbReference type="CDD" id="cd14008">
    <property type="entry name" value="STKc_LKB1_CaMKK"/>
    <property type="match status" value="1"/>
</dbReference>
<dbReference type="PANTHER" id="PTHR24346:SF62">
    <property type="entry name" value="SERINE_THREONINE KINASE FAMILY PROTEIN"/>
    <property type="match status" value="1"/>
</dbReference>
<evidence type="ECO:0000256" key="6">
    <source>
        <dbReference type="ARBA" id="ARBA00022840"/>
    </source>
</evidence>
<dbReference type="InterPro" id="IPR017441">
    <property type="entry name" value="Protein_kinase_ATP_BS"/>
</dbReference>
<dbReference type="Pfam" id="PF00069">
    <property type="entry name" value="Pkinase"/>
    <property type="match status" value="1"/>
</dbReference>
<dbReference type="AlphaFoldDB" id="V7AHB7"/>
<dbReference type="GO" id="GO:0035556">
    <property type="term" value="P:intracellular signal transduction"/>
    <property type="evidence" value="ECO:0007669"/>
    <property type="project" value="TreeGrafter"/>
</dbReference>
<feature type="region of interest" description="Disordered" evidence="11">
    <location>
        <begin position="57"/>
        <end position="81"/>
    </location>
</feature>
<comment type="catalytic activity">
    <reaction evidence="7">
        <text>L-threonyl-[protein] + ATP = O-phospho-L-threonyl-[protein] + ADP + H(+)</text>
        <dbReference type="Rhea" id="RHEA:46608"/>
        <dbReference type="Rhea" id="RHEA-COMP:11060"/>
        <dbReference type="Rhea" id="RHEA-COMP:11605"/>
        <dbReference type="ChEBI" id="CHEBI:15378"/>
        <dbReference type="ChEBI" id="CHEBI:30013"/>
        <dbReference type="ChEBI" id="CHEBI:30616"/>
        <dbReference type="ChEBI" id="CHEBI:61977"/>
        <dbReference type="ChEBI" id="CHEBI:456216"/>
        <dbReference type="EC" id="2.7.11.1"/>
    </reaction>
</comment>
<dbReference type="Gene3D" id="3.30.200.20">
    <property type="entry name" value="Phosphorylase Kinase, domain 1"/>
    <property type="match status" value="1"/>
</dbReference>
<evidence type="ECO:0000256" key="8">
    <source>
        <dbReference type="ARBA" id="ARBA00048679"/>
    </source>
</evidence>
<keyword evidence="2 10" id="KW-0723">Serine/threonine-protein kinase</keyword>
<protein>
    <recommendedName>
        <fullName evidence="1">non-specific serine/threonine protein kinase</fullName>
        <ecNumber evidence="1">2.7.11.1</ecNumber>
    </recommendedName>
</protein>
<comment type="similarity">
    <text evidence="10">Belongs to the protein kinase superfamily.</text>
</comment>
<dbReference type="PROSITE" id="PS50011">
    <property type="entry name" value="PROTEIN_KINASE_DOM"/>
    <property type="match status" value="1"/>
</dbReference>
<evidence type="ECO:0000256" key="4">
    <source>
        <dbReference type="ARBA" id="ARBA00022741"/>
    </source>
</evidence>
<evidence type="ECO:0000256" key="11">
    <source>
        <dbReference type="SAM" id="MobiDB-lite"/>
    </source>
</evidence>
<evidence type="ECO:0000313" key="13">
    <source>
        <dbReference type="EMBL" id="ESW04238.1"/>
    </source>
</evidence>
<dbReference type="InterPro" id="IPR000719">
    <property type="entry name" value="Prot_kinase_dom"/>
</dbReference>
<keyword evidence="3" id="KW-0808">Transferase</keyword>
<dbReference type="InterPro" id="IPR011009">
    <property type="entry name" value="Kinase-like_dom_sf"/>
</dbReference>
<reference evidence="14" key="1">
    <citation type="journal article" date="2014" name="Nat. Genet.">
        <title>A reference genome for common bean and genome-wide analysis of dual domestications.</title>
        <authorList>
            <person name="Schmutz J."/>
            <person name="McClean P.E."/>
            <person name="Mamidi S."/>
            <person name="Wu G.A."/>
            <person name="Cannon S.B."/>
            <person name="Grimwood J."/>
            <person name="Jenkins J."/>
            <person name="Shu S."/>
            <person name="Song Q."/>
            <person name="Chavarro C."/>
            <person name="Torres-Torres M."/>
            <person name="Geffroy V."/>
            <person name="Moghaddam S.M."/>
            <person name="Gao D."/>
            <person name="Abernathy B."/>
            <person name="Barry K."/>
            <person name="Blair M."/>
            <person name="Brick M.A."/>
            <person name="Chovatia M."/>
            <person name="Gepts P."/>
            <person name="Goodstein D.M."/>
            <person name="Gonzales M."/>
            <person name="Hellsten U."/>
            <person name="Hyten D.L."/>
            <person name="Jia G."/>
            <person name="Kelly J.D."/>
            <person name="Kudrna D."/>
            <person name="Lee R."/>
            <person name="Richard M.M."/>
            <person name="Miklas P.N."/>
            <person name="Osorno J.M."/>
            <person name="Rodrigues J."/>
            <person name="Thareau V."/>
            <person name="Urrea C.A."/>
            <person name="Wang M."/>
            <person name="Yu Y."/>
            <person name="Zhang M."/>
            <person name="Wing R.A."/>
            <person name="Cregan P.B."/>
            <person name="Rokhsar D.S."/>
            <person name="Jackson S.A."/>
        </authorList>
    </citation>
    <scope>NUCLEOTIDE SEQUENCE [LARGE SCALE GENOMIC DNA]</scope>
    <source>
        <strain evidence="14">cv. G19833</strain>
    </source>
</reference>
<name>V7AHB7_PHAVU</name>
<dbReference type="FunFam" id="3.30.200.20:FF:000206">
    <property type="entry name" value="Serine/threonine-protein kinase Ssp1"/>
    <property type="match status" value="1"/>
</dbReference>
<dbReference type="EMBL" id="CM002298">
    <property type="protein sequence ID" value="ESW04238.1"/>
    <property type="molecule type" value="Genomic_DNA"/>
</dbReference>
<dbReference type="EC" id="2.7.11.1" evidence="1"/>
<feature type="domain" description="Protein kinase" evidence="12">
    <location>
        <begin position="121"/>
        <end position="349"/>
    </location>
</feature>
<proteinExistence type="inferred from homology"/>
<dbReference type="PANTHER" id="PTHR24346">
    <property type="entry name" value="MAP/MICROTUBULE AFFINITY-REGULATING KINASE"/>
    <property type="match status" value="1"/>
</dbReference>
<dbReference type="PROSITE" id="PS00107">
    <property type="entry name" value="PROTEIN_KINASE_ATP"/>
    <property type="match status" value="1"/>
</dbReference>
<evidence type="ECO:0000313" key="14">
    <source>
        <dbReference type="Proteomes" id="UP000000226"/>
    </source>
</evidence>
<dbReference type="OrthoDB" id="68483at2759"/>
<dbReference type="PROSITE" id="PS00108">
    <property type="entry name" value="PROTEIN_KINASE_ST"/>
    <property type="match status" value="1"/>
</dbReference>
<evidence type="ECO:0000256" key="10">
    <source>
        <dbReference type="RuleBase" id="RU000304"/>
    </source>
</evidence>
<dbReference type="GO" id="GO:0005737">
    <property type="term" value="C:cytoplasm"/>
    <property type="evidence" value="ECO:0007669"/>
    <property type="project" value="TreeGrafter"/>
</dbReference>